<keyword evidence="3" id="KW-0963">Cytoplasm</keyword>
<proteinExistence type="inferred from homology"/>
<comment type="caution">
    <text evidence="4">The sequence shown here is derived from an EMBL/GenBank/DDBJ whole genome shotgun (WGS) entry which is preliminary data.</text>
</comment>
<evidence type="ECO:0000256" key="2">
    <source>
        <dbReference type="ARBA" id="ARBA00023186"/>
    </source>
</evidence>
<accession>A0A0N8KN28</accession>
<evidence type="ECO:0000313" key="5">
    <source>
        <dbReference type="Proteomes" id="UP000050465"/>
    </source>
</evidence>
<evidence type="ECO:0000256" key="3">
    <source>
        <dbReference type="HAMAP-Rule" id="MF_01384"/>
    </source>
</evidence>
<keyword evidence="2 3" id="KW-0143">Chaperone</keyword>
<dbReference type="GO" id="GO:0016151">
    <property type="term" value="F:nickel cation binding"/>
    <property type="evidence" value="ECO:0007669"/>
    <property type="project" value="UniProtKB-UniRule"/>
</dbReference>
<dbReference type="EMBL" id="LJZR01000012">
    <property type="protein sequence ID" value="KPQ35378.1"/>
    <property type="molecule type" value="Genomic_DNA"/>
</dbReference>
<dbReference type="GO" id="GO:0005737">
    <property type="term" value="C:cytoplasm"/>
    <property type="evidence" value="ECO:0007669"/>
    <property type="project" value="UniProtKB-SubCell"/>
</dbReference>
<dbReference type="Pfam" id="PF01774">
    <property type="entry name" value="UreD"/>
    <property type="match status" value="1"/>
</dbReference>
<dbReference type="PATRIC" id="fig|1666911.3.peg.4243"/>
<comment type="similarity">
    <text evidence="1 3">Belongs to the UreD family.</text>
</comment>
<comment type="function">
    <text evidence="3">Required for maturation of urease via the functional incorporation of the urease nickel metallocenter.</text>
</comment>
<keyword evidence="3" id="KW-0996">Nickel insertion</keyword>
<organism evidence="4 5">
    <name type="scientific">Phormidesmis priestleyi Ana</name>
    <dbReference type="NCBI Taxonomy" id="1666911"/>
    <lineage>
        <taxon>Bacteria</taxon>
        <taxon>Bacillati</taxon>
        <taxon>Cyanobacteriota</taxon>
        <taxon>Cyanophyceae</taxon>
        <taxon>Leptolyngbyales</taxon>
        <taxon>Leptolyngbyaceae</taxon>
        <taxon>Phormidesmis</taxon>
    </lineage>
</organism>
<dbReference type="STRING" id="1666911.HLUCCA11_10475"/>
<gene>
    <name evidence="3 4" type="primary">ureD</name>
    <name evidence="4" type="ORF">HLUCCA11_10475</name>
</gene>
<evidence type="ECO:0000256" key="1">
    <source>
        <dbReference type="ARBA" id="ARBA00007177"/>
    </source>
</evidence>
<dbReference type="PANTHER" id="PTHR33643">
    <property type="entry name" value="UREASE ACCESSORY PROTEIN D"/>
    <property type="match status" value="1"/>
</dbReference>
<comment type="subunit">
    <text evidence="3">UreD, UreF and UreG form a complex that acts as a GTP-hydrolysis-dependent molecular chaperone, activating the urease apoprotein by helping to assemble the nickel containing metallocenter of UreC. The UreE protein probably delivers the nickel.</text>
</comment>
<name>A0A0N8KN28_9CYAN</name>
<comment type="subcellular location">
    <subcellularLocation>
        <location evidence="3">Cytoplasm</location>
    </subcellularLocation>
</comment>
<dbReference type="InterPro" id="IPR002669">
    <property type="entry name" value="UreD"/>
</dbReference>
<protein>
    <recommendedName>
        <fullName evidence="3">Urease accessory protein UreD</fullName>
    </recommendedName>
</protein>
<dbReference type="PANTHER" id="PTHR33643:SF1">
    <property type="entry name" value="UREASE ACCESSORY PROTEIN D"/>
    <property type="match status" value="1"/>
</dbReference>
<dbReference type="HAMAP" id="MF_01384">
    <property type="entry name" value="UreD"/>
    <property type="match status" value="1"/>
</dbReference>
<dbReference type="Proteomes" id="UP000050465">
    <property type="component" value="Unassembled WGS sequence"/>
</dbReference>
<dbReference type="AlphaFoldDB" id="A0A0N8KN28"/>
<reference evidence="4 5" key="1">
    <citation type="submission" date="2015-09" db="EMBL/GenBank/DDBJ databases">
        <title>Identification and resolution of microdiversity through metagenomic sequencing of parallel consortia.</title>
        <authorList>
            <person name="Nelson W.C."/>
            <person name="Romine M.F."/>
            <person name="Lindemann S.R."/>
        </authorList>
    </citation>
    <scope>NUCLEOTIDE SEQUENCE [LARGE SCALE GENOMIC DNA]</scope>
    <source>
        <strain evidence="4">Ana</strain>
    </source>
</reference>
<sequence length="314" mass="34356">MKAAAELATPTQLSLKLCCNSIEKTIVSHRYMAYPLSVSPIFRLEQNGLESSLESSGDRAYLYRMNTSPGLLAGDDINMSIQLGQGTRLYLADQAATKVHTMPQPAAHATIHNWIEVGDRATLEFLPEPLILFADSALSQTTDITLHAEAGLSLGEIILPGRLARGEAYQFRQYFSRLRVRSLQTAENTPAKNAPAKNAPAENLWFTERINLLGQNNPFAQHNLFASGQVLGSLLLILPATVATPERLNKLSGMIDELTEADGSVDLASSVLPTGRGLFVKAISKTTRDMQRCFKKAINCVRQLQGQTMLPYSV</sequence>
<evidence type="ECO:0000313" key="4">
    <source>
        <dbReference type="EMBL" id="KPQ35378.1"/>
    </source>
</evidence>